<dbReference type="STRING" id="1890364.A0A2P6NPF1"/>
<gene>
    <name evidence="3" type="ORF">PROFUN_06107</name>
</gene>
<dbReference type="PANTHER" id="PTHR38048">
    <property type="entry name" value="EXPRESSED PROTEIN"/>
    <property type="match status" value="1"/>
</dbReference>
<proteinExistence type="predicted"/>
<dbReference type="AlphaFoldDB" id="A0A2P6NPF1"/>
<dbReference type="Pfam" id="PF01814">
    <property type="entry name" value="Hemerythrin"/>
    <property type="match status" value="1"/>
</dbReference>
<keyword evidence="1" id="KW-1133">Transmembrane helix</keyword>
<dbReference type="Gene3D" id="1.20.120.520">
    <property type="entry name" value="nmb1532 protein domain like"/>
    <property type="match status" value="1"/>
</dbReference>
<dbReference type="Proteomes" id="UP000241769">
    <property type="component" value="Unassembled WGS sequence"/>
</dbReference>
<sequence length="427" mass="48837">MPRGCPWNGLQDMMLYYHNHFRSNTEKLYKYADRVDEIGWRSYLNTARTLDHHLHMHHSIEEQHIFPILARKMPKFAKDHIDEHKHMNESLSQMRQYVEQGYTDNSNYHPEEMKKRLDALKTALFDHLAAEEKSLGEEEMKKYWTEEEMEDVAYLSIPVADGSAVVKLLASSLSLVLRFSASIHSDLYDTGGNDPKCNDHLFFCLVMRQYGLLLCILLGLSITNATIMSWKNTYGCYDHGGGNVAFNTSYCWDSGVFPSAGDTAIISLDRRFLIQASDLRIETYGVALRIIRSTILGDIGVFQPVIMVVSVGVLLIVFAIFLRVRSITSEPLLFSSRYSWYILSNVSKLVATNLKSFLPLHQHQHRHHTVDRSSTNYLDTEVVRWLREVLSEVNFISAVSPSFPKIIDDKRAPRPGIEPGSQAICTL</sequence>
<protein>
    <recommendedName>
        <fullName evidence="2">Hemerythrin-like domain-containing protein</fullName>
    </recommendedName>
</protein>
<organism evidence="3 4">
    <name type="scientific">Planoprotostelium fungivorum</name>
    <dbReference type="NCBI Taxonomy" id="1890364"/>
    <lineage>
        <taxon>Eukaryota</taxon>
        <taxon>Amoebozoa</taxon>
        <taxon>Evosea</taxon>
        <taxon>Variosea</taxon>
        <taxon>Cavosteliida</taxon>
        <taxon>Cavosteliaceae</taxon>
        <taxon>Planoprotostelium</taxon>
    </lineage>
</organism>
<comment type="caution">
    <text evidence="3">The sequence shown here is derived from an EMBL/GenBank/DDBJ whole genome shotgun (WGS) entry which is preliminary data.</text>
</comment>
<name>A0A2P6NPF1_9EUKA</name>
<feature type="transmembrane region" description="Helical" evidence="1">
    <location>
        <begin position="301"/>
        <end position="322"/>
    </location>
</feature>
<dbReference type="PANTHER" id="PTHR38048:SF1">
    <property type="entry name" value="HEMERYTHRIN-LIKE DOMAIN-CONTAINING PROTEIN"/>
    <property type="match status" value="1"/>
</dbReference>
<keyword evidence="4" id="KW-1185">Reference proteome</keyword>
<feature type="domain" description="Hemerythrin-like" evidence="2">
    <location>
        <begin position="12"/>
        <end position="135"/>
    </location>
</feature>
<dbReference type="InterPro" id="IPR012312">
    <property type="entry name" value="Hemerythrin-like"/>
</dbReference>
<reference evidence="3 4" key="1">
    <citation type="journal article" date="2018" name="Genome Biol. Evol.">
        <title>Multiple Roots of Fruiting Body Formation in Amoebozoa.</title>
        <authorList>
            <person name="Hillmann F."/>
            <person name="Forbes G."/>
            <person name="Novohradska S."/>
            <person name="Ferling I."/>
            <person name="Riege K."/>
            <person name="Groth M."/>
            <person name="Westermann M."/>
            <person name="Marz M."/>
            <person name="Spaller T."/>
            <person name="Winckler T."/>
            <person name="Schaap P."/>
            <person name="Glockner G."/>
        </authorList>
    </citation>
    <scope>NUCLEOTIDE SEQUENCE [LARGE SCALE GENOMIC DNA]</scope>
    <source>
        <strain evidence="3 4">Jena</strain>
    </source>
</reference>
<dbReference type="InterPro" id="IPR053206">
    <property type="entry name" value="Dimeric_xanthone_biosynth"/>
</dbReference>
<keyword evidence="1" id="KW-0472">Membrane</keyword>
<keyword evidence="1" id="KW-0812">Transmembrane</keyword>
<dbReference type="EMBL" id="MDYQ01000038">
    <property type="protein sequence ID" value="PRP85833.1"/>
    <property type="molecule type" value="Genomic_DNA"/>
</dbReference>
<evidence type="ECO:0000313" key="3">
    <source>
        <dbReference type="EMBL" id="PRP85833.1"/>
    </source>
</evidence>
<feature type="transmembrane region" description="Helical" evidence="1">
    <location>
        <begin position="210"/>
        <end position="230"/>
    </location>
</feature>
<accession>A0A2P6NPF1</accession>
<dbReference type="InParanoid" id="A0A2P6NPF1"/>
<evidence type="ECO:0000259" key="2">
    <source>
        <dbReference type="Pfam" id="PF01814"/>
    </source>
</evidence>
<evidence type="ECO:0000256" key="1">
    <source>
        <dbReference type="SAM" id="Phobius"/>
    </source>
</evidence>
<dbReference type="CDD" id="cd12108">
    <property type="entry name" value="Hr-like"/>
    <property type="match status" value="1"/>
</dbReference>
<evidence type="ECO:0000313" key="4">
    <source>
        <dbReference type="Proteomes" id="UP000241769"/>
    </source>
</evidence>
<dbReference type="OrthoDB" id="10044044at2759"/>